<dbReference type="Pfam" id="PF03180">
    <property type="entry name" value="Lipoprotein_9"/>
    <property type="match status" value="1"/>
</dbReference>
<dbReference type="EMBL" id="JBGQQK010000030">
    <property type="protein sequence ID" value="MFL2103508.1"/>
    <property type="molecule type" value="Genomic_DNA"/>
</dbReference>
<dbReference type="Gene3D" id="3.40.190.10">
    <property type="entry name" value="Periplasmic binding protein-like II"/>
    <property type="match status" value="2"/>
</dbReference>
<accession>A0ABW8UKT6</accession>
<dbReference type="RefSeq" id="WP_407142335.1">
    <property type="nucleotide sequence ID" value="NZ_JBGQQI010000031.1"/>
</dbReference>
<keyword evidence="9" id="KW-1185">Reference proteome</keyword>
<keyword evidence="2 7" id="KW-0732">Signal</keyword>
<organism evidence="8 9">
    <name type="scientific">Marinilactibacillus psychrotolerans</name>
    <dbReference type="NCBI Taxonomy" id="191770"/>
    <lineage>
        <taxon>Bacteria</taxon>
        <taxon>Bacillati</taxon>
        <taxon>Bacillota</taxon>
        <taxon>Bacilli</taxon>
        <taxon>Lactobacillales</taxon>
        <taxon>Carnobacteriaceae</taxon>
        <taxon>Marinilactibacillus</taxon>
    </lineage>
</organism>
<evidence type="ECO:0000256" key="7">
    <source>
        <dbReference type="SAM" id="SignalP"/>
    </source>
</evidence>
<evidence type="ECO:0000313" key="9">
    <source>
        <dbReference type="Proteomes" id="UP001625374"/>
    </source>
</evidence>
<evidence type="ECO:0000256" key="2">
    <source>
        <dbReference type="ARBA" id="ARBA00022729"/>
    </source>
</evidence>
<evidence type="ECO:0000256" key="6">
    <source>
        <dbReference type="PIRNR" id="PIRNR002854"/>
    </source>
</evidence>
<evidence type="ECO:0000256" key="4">
    <source>
        <dbReference type="ARBA" id="ARBA00023139"/>
    </source>
</evidence>
<dbReference type="PANTHER" id="PTHR30429:SF3">
    <property type="entry name" value="LIPOPROTEIN"/>
    <property type="match status" value="1"/>
</dbReference>
<comment type="caution">
    <text evidence="8">The sequence shown here is derived from an EMBL/GenBank/DDBJ whole genome shotgun (WGS) entry which is preliminary data.</text>
</comment>
<feature type="chain" id="PRO_5046560168" description="Lipoprotein" evidence="7">
    <location>
        <begin position="25"/>
        <end position="266"/>
    </location>
</feature>
<gene>
    <name evidence="8" type="ORF">ACEN37_09580</name>
</gene>
<dbReference type="PIRSF" id="PIRSF002854">
    <property type="entry name" value="MetQ"/>
    <property type="match status" value="1"/>
</dbReference>
<feature type="signal peptide" evidence="7">
    <location>
        <begin position="1"/>
        <end position="24"/>
    </location>
</feature>
<comment type="similarity">
    <text evidence="6">Belongs to the nlpA lipoprotein family.</text>
</comment>
<protein>
    <recommendedName>
        <fullName evidence="6">Lipoprotein</fullName>
    </recommendedName>
</protein>
<keyword evidence="3" id="KW-0472">Membrane</keyword>
<reference evidence="8 9" key="1">
    <citation type="submission" date="2024-08" db="EMBL/GenBank/DDBJ databases">
        <authorList>
            <person name="Arias E."/>
        </authorList>
    </citation>
    <scope>NUCLEOTIDE SEQUENCE [LARGE SCALE GENOMIC DNA]</scope>
    <source>
        <strain evidence="8 9">FAM 24106</strain>
    </source>
</reference>
<dbReference type="PANTHER" id="PTHR30429">
    <property type="entry name" value="D-METHIONINE-BINDING LIPOPROTEIN METQ"/>
    <property type="match status" value="1"/>
</dbReference>
<evidence type="ECO:0000256" key="3">
    <source>
        <dbReference type="ARBA" id="ARBA00023136"/>
    </source>
</evidence>
<proteinExistence type="inferred from homology"/>
<sequence>MKKKFLGTFTLLCAGLLAACGANAEETVKVGVVGENNDAWEHVRDVVAEDGINLEIVTFSDYQTPNTALAEGDLDLNAFQTVIFLDSFNEDTGNDLTPIADTTLNPLGIYSEQVEDVADIQEGDTIAIPNDASNEGRALKLLQFAGLIEVDPEKGNYPLIEDITSNPLNLEIVAIASNQTARSLSDTTAAVINVGMAVDAGYIPSEDAIFLESAEGDTEPYINAIVARSEDTDNETYQQIVEAYQTDEVKEIIAETTQNSSIPVWE</sequence>
<evidence type="ECO:0000256" key="1">
    <source>
        <dbReference type="ARBA" id="ARBA00004635"/>
    </source>
</evidence>
<evidence type="ECO:0000256" key="5">
    <source>
        <dbReference type="ARBA" id="ARBA00023288"/>
    </source>
</evidence>
<dbReference type="Proteomes" id="UP001625374">
    <property type="component" value="Unassembled WGS sequence"/>
</dbReference>
<dbReference type="InterPro" id="IPR004872">
    <property type="entry name" value="Lipoprotein_NlpA"/>
</dbReference>
<keyword evidence="4" id="KW-0564">Palmitate</keyword>
<comment type="subcellular location">
    <subcellularLocation>
        <location evidence="1">Membrane</location>
        <topology evidence="1">Lipid-anchor</topology>
    </subcellularLocation>
</comment>
<keyword evidence="5 6" id="KW-0449">Lipoprotein</keyword>
<dbReference type="SUPFAM" id="SSF53850">
    <property type="entry name" value="Periplasmic binding protein-like II"/>
    <property type="match status" value="1"/>
</dbReference>
<dbReference type="PROSITE" id="PS51257">
    <property type="entry name" value="PROKAR_LIPOPROTEIN"/>
    <property type="match status" value="1"/>
</dbReference>
<name>A0ABW8UKT6_9LACT</name>
<evidence type="ECO:0000313" key="8">
    <source>
        <dbReference type="EMBL" id="MFL2103508.1"/>
    </source>
</evidence>